<reference evidence="8" key="1">
    <citation type="submission" date="2016-10" db="EMBL/GenBank/DDBJ databases">
        <authorList>
            <person name="Varghese N."/>
            <person name="Submissions S."/>
        </authorList>
    </citation>
    <scope>NUCLEOTIDE SEQUENCE [LARGE SCALE GENOMIC DNA]</scope>
    <source>
        <strain evidence="8">DSM 11526</strain>
    </source>
</reference>
<dbReference type="InterPro" id="IPR004096">
    <property type="entry name" value="V4R"/>
</dbReference>
<dbReference type="InterPro" id="IPR003593">
    <property type="entry name" value="AAA+_ATPase"/>
</dbReference>
<dbReference type="STRING" id="1122198.SAMN02745729_1068"/>
<dbReference type="SUPFAM" id="SSF52540">
    <property type="entry name" value="P-loop containing nucleoside triphosphate hydrolases"/>
    <property type="match status" value="1"/>
</dbReference>
<keyword evidence="3" id="KW-0805">Transcription regulation</keyword>
<dbReference type="InterPro" id="IPR009057">
    <property type="entry name" value="Homeodomain-like_sf"/>
</dbReference>
<evidence type="ECO:0000256" key="2">
    <source>
        <dbReference type="ARBA" id="ARBA00022840"/>
    </source>
</evidence>
<evidence type="ECO:0000256" key="3">
    <source>
        <dbReference type="ARBA" id="ARBA00023015"/>
    </source>
</evidence>
<evidence type="ECO:0000313" key="8">
    <source>
        <dbReference type="Proteomes" id="UP000242469"/>
    </source>
</evidence>
<proteinExistence type="predicted"/>
<evidence type="ECO:0000313" key="7">
    <source>
        <dbReference type="EMBL" id="SEA69206.1"/>
    </source>
</evidence>
<evidence type="ECO:0000256" key="4">
    <source>
        <dbReference type="ARBA" id="ARBA00023125"/>
    </source>
</evidence>
<dbReference type="Gene3D" id="3.40.50.300">
    <property type="entry name" value="P-loop containing nucleotide triphosphate hydrolases"/>
    <property type="match status" value="1"/>
</dbReference>
<dbReference type="OrthoDB" id="9804019at2"/>
<dbReference type="InterPro" id="IPR027417">
    <property type="entry name" value="P-loop_NTPase"/>
</dbReference>
<dbReference type="GO" id="GO:0043565">
    <property type="term" value="F:sequence-specific DNA binding"/>
    <property type="evidence" value="ECO:0007669"/>
    <property type="project" value="InterPro"/>
</dbReference>
<dbReference type="PANTHER" id="PTHR32071">
    <property type="entry name" value="TRANSCRIPTIONAL REGULATORY PROTEIN"/>
    <property type="match status" value="1"/>
</dbReference>
<dbReference type="AlphaFoldDB" id="A0A1H4D9L7"/>
<dbReference type="InterPro" id="IPR025662">
    <property type="entry name" value="Sigma_54_int_dom_ATP-bd_1"/>
</dbReference>
<dbReference type="InterPro" id="IPR024096">
    <property type="entry name" value="NO_sig/Golgi_transp_ligand-bd"/>
</dbReference>
<feature type="domain" description="Sigma-54 factor interaction" evidence="6">
    <location>
        <begin position="231"/>
        <end position="460"/>
    </location>
</feature>
<evidence type="ECO:0000259" key="6">
    <source>
        <dbReference type="PROSITE" id="PS50045"/>
    </source>
</evidence>
<dbReference type="Pfam" id="PF02954">
    <property type="entry name" value="HTH_8"/>
    <property type="match status" value="1"/>
</dbReference>
<keyword evidence="2" id="KW-0067">ATP-binding</keyword>
<dbReference type="PRINTS" id="PR01590">
    <property type="entry name" value="HTHFIS"/>
</dbReference>
<dbReference type="CDD" id="cd00009">
    <property type="entry name" value="AAA"/>
    <property type="match status" value="1"/>
</dbReference>
<gene>
    <name evidence="7" type="ORF">SAMN02745729_1068</name>
</gene>
<dbReference type="Pfam" id="PF06505">
    <property type="entry name" value="XylR_N"/>
    <property type="match status" value="1"/>
</dbReference>
<dbReference type="FunFam" id="3.40.50.300:FF:000006">
    <property type="entry name" value="DNA-binding transcriptional regulator NtrC"/>
    <property type="match status" value="1"/>
</dbReference>
<dbReference type="Gene3D" id="3.30.1380.20">
    <property type="entry name" value="Trafficking protein particle complex subunit 3"/>
    <property type="match status" value="1"/>
</dbReference>
<dbReference type="InterPro" id="IPR025943">
    <property type="entry name" value="Sigma_54_int_dom_ATP-bd_2"/>
</dbReference>
<dbReference type="Proteomes" id="UP000242469">
    <property type="component" value="Unassembled WGS sequence"/>
</dbReference>
<keyword evidence="5" id="KW-0804">Transcription</keyword>
<name>A0A1H4D9L7_9GAMM</name>
<sequence length="552" mass="62445">MDSLKSLLGHPLLEDEILDKTEEGRIYLLNQRMLLLHGYSLANLRREFIEHAGLKTTREIFTRLGYQQGAEDALKLKQKGVKDLDELFYYGPKIREMEGFVLNRAVERMQYDEDTGKFWGDYIWESSWESKAHLEHLGVSGFPACWLMTGYACGYTTTVMGRPILWKEVECVAMGHKHCRVVGVPLEDEEDIGEHLSFMRIEEFVSPPKSSRCLQLERLQADDSETVLPDIIGSSRQFNEVATQLKKVAVTNSTVLLMGESGVGKERFARALHSISKRSDGPFVSVNCAAIPADLVESELFGVEKGAFTGAVESRPGRFERAHGGTLFLDEISSLPLEAQGKLLRVLQEREIERVGGTNTKKVNVRIVAAANTNLSEDVLHGKFRSDLYYRINIFPVKIPPLRERKGDIALLVNLFINRFANEIDKHITGISRKAFTRLLNHEWPGNVRELENVCERAVILAENDGNIDIHHLMIDNDDIALAQSHTPNPITQESAIDHLISSINSFDEIEDLILKHALERNDGNVSAAARYLNLRRGQFEYRLKKHQNADN</sequence>
<dbReference type="InterPro" id="IPR002197">
    <property type="entry name" value="HTH_Fis"/>
</dbReference>
<dbReference type="InterPro" id="IPR002078">
    <property type="entry name" value="Sigma_54_int"/>
</dbReference>
<dbReference type="Pfam" id="PF25601">
    <property type="entry name" value="AAA_lid_14"/>
    <property type="match status" value="1"/>
</dbReference>
<keyword evidence="1" id="KW-0547">Nucleotide-binding</keyword>
<dbReference type="PROSITE" id="PS50045">
    <property type="entry name" value="SIGMA54_INTERACT_4"/>
    <property type="match status" value="1"/>
</dbReference>
<keyword evidence="8" id="KW-1185">Reference proteome</keyword>
<accession>A0A1H4D9L7</accession>
<dbReference type="Gene3D" id="1.10.8.60">
    <property type="match status" value="1"/>
</dbReference>
<dbReference type="Pfam" id="PF00158">
    <property type="entry name" value="Sigma54_activat"/>
    <property type="match status" value="1"/>
</dbReference>
<dbReference type="SMART" id="SM00989">
    <property type="entry name" value="V4R"/>
    <property type="match status" value="1"/>
</dbReference>
<dbReference type="EMBL" id="FNRJ01000006">
    <property type="protein sequence ID" value="SEA69206.1"/>
    <property type="molecule type" value="Genomic_DNA"/>
</dbReference>
<dbReference type="Gene3D" id="1.10.10.60">
    <property type="entry name" value="Homeodomain-like"/>
    <property type="match status" value="1"/>
</dbReference>
<dbReference type="SUPFAM" id="SSF46689">
    <property type="entry name" value="Homeodomain-like"/>
    <property type="match status" value="1"/>
</dbReference>
<dbReference type="PROSITE" id="PS00688">
    <property type="entry name" value="SIGMA54_INTERACT_3"/>
    <property type="match status" value="1"/>
</dbReference>
<dbReference type="InterPro" id="IPR058031">
    <property type="entry name" value="AAA_lid_NorR"/>
</dbReference>
<dbReference type="PROSITE" id="PS00676">
    <property type="entry name" value="SIGMA54_INTERACT_2"/>
    <property type="match status" value="1"/>
</dbReference>
<dbReference type="PROSITE" id="PS00675">
    <property type="entry name" value="SIGMA54_INTERACT_1"/>
    <property type="match status" value="1"/>
</dbReference>
<dbReference type="InterPro" id="IPR010523">
    <property type="entry name" value="XylR_N"/>
</dbReference>
<dbReference type="InterPro" id="IPR025944">
    <property type="entry name" value="Sigma_54_int_dom_CS"/>
</dbReference>
<dbReference type="SUPFAM" id="SSF111126">
    <property type="entry name" value="Ligand-binding domain in the NO signalling and Golgi transport"/>
    <property type="match status" value="1"/>
</dbReference>
<dbReference type="GO" id="GO:0006355">
    <property type="term" value="P:regulation of DNA-templated transcription"/>
    <property type="evidence" value="ECO:0007669"/>
    <property type="project" value="InterPro"/>
</dbReference>
<dbReference type="SMART" id="SM00382">
    <property type="entry name" value="AAA"/>
    <property type="match status" value="1"/>
</dbReference>
<evidence type="ECO:0000256" key="1">
    <source>
        <dbReference type="ARBA" id="ARBA00022741"/>
    </source>
</evidence>
<dbReference type="Pfam" id="PF02830">
    <property type="entry name" value="V4R"/>
    <property type="match status" value="1"/>
</dbReference>
<dbReference type="RefSeq" id="WP_091825838.1">
    <property type="nucleotide sequence ID" value="NZ_FNRJ01000006.1"/>
</dbReference>
<organism evidence="7 8">
    <name type="scientific">Marinobacterium iners DSM 11526</name>
    <dbReference type="NCBI Taxonomy" id="1122198"/>
    <lineage>
        <taxon>Bacteria</taxon>
        <taxon>Pseudomonadati</taxon>
        <taxon>Pseudomonadota</taxon>
        <taxon>Gammaproteobacteria</taxon>
        <taxon>Oceanospirillales</taxon>
        <taxon>Oceanospirillaceae</taxon>
        <taxon>Marinobacterium</taxon>
    </lineage>
</organism>
<keyword evidence="4" id="KW-0238">DNA-binding</keyword>
<protein>
    <submittedName>
        <fullName evidence="7">Regulatory protein, Fis family</fullName>
    </submittedName>
</protein>
<dbReference type="GO" id="GO:0005524">
    <property type="term" value="F:ATP binding"/>
    <property type="evidence" value="ECO:0007669"/>
    <property type="project" value="UniProtKB-KW"/>
</dbReference>
<evidence type="ECO:0000256" key="5">
    <source>
        <dbReference type="ARBA" id="ARBA00023163"/>
    </source>
</evidence>